<comment type="caution">
    <text evidence="1">The sequence shown here is derived from an EMBL/GenBank/DDBJ whole genome shotgun (WGS) entry which is preliminary data.</text>
</comment>
<dbReference type="AlphaFoldDB" id="A0A316IF92"/>
<gene>
    <name evidence="1" type="ORF">C8D88_1011708</name>
</gene>
<organism evidence="1 2">
    <name type="scientific">Lentzea atacamensis</name>
    <dbReference type="NCBI Taxonomy" id="531938"/>
    <lineage>
        <taxon>Bacteria</taxon>
        <taxon>Bacillati</taxon>
        <taxon>Actinomycetota</taxon>
        <taxon>Actinomycetes</taxon>
        <taxon>Pseudonocardiales</taxon>
        <taxon>Pseudonocardiaceae</taxon>
        <taxon>Lentzea</taxon>
    </lineage>
</organism>
<evidence type="ECO:0000313" key="1">
    <source>
        <dbReference type="EMBL" id="PWK91669.1"/>
    </source>
</evidence>
<evidence type="ECO:0000313" key="2">
    <source>
        <dbReference type="Proteomes" id="UP000246005"/>
    </source>
</evidence>
<dbReference type="EMBL" id="QGHB01000001">
    <property type="protein sequence ID" value="PWK91669.1"/>
    <property type="molecule type" value="Genomic_DNA"/>
</dbReference>
<accession>A0A316IF92</accession>
<dbReference type="RefSeq" id="WP_109632437.1">
    <property type="nucleotide sequence ID" value="NZ_QGHB01000001.1"/>
</dbReference>
<dbReference type="Proteomes" id="UP000246005">
    <property type="component" value="Unassembled WGS sequence"/>
</dbReference>
<name>A0A316IF92_9PSEU</name>
<protein>
    <recommendedName>
        <fullName evidence="3">DUF11 domain-containing protein</fullName>
    </recommendedName>
</protein>
<sequence length="291" mass="31217">MVGLQRPVTVSSKWNVTCANRSYHDFAASSKAVLDHLHVIDPDATNNDGSATDRVEVFERVDLSASDIRLTCTERQYQTRAFDCTSKVTVANAGPADAVHTLTTVTFGAPADCTVTPDTGQQQAHVLNAGTSATFTRAWAVACTEDRRHLLSTTAVITADEPHPEDTNRANDVRSIRWVPADVKPRSFPSSINAKKEGLIPVAILSTAEFDAVAEVDRTSLTFGATGLEQSFVRCGSPGEDVDDDGRADLVCQFDTAKTGLTCGMTTATLMGRTVDGRRFEGQDDSKLTGC</sequence>
<evidence type="ECO:0008006" key="3">
    <source>
        <dbReference type="Google" id="ProtNLM"/>
    </source>
</evidence>
<reference evidence="1 2" key="1">
    <citation type="submission" date="2018-05" db="EMBL/GenBank/DDBJ databases">
        <title>Genomic Encyclopedia of Type Strains, Phase IV (KMG-IV): sequencing the most valuable type-strain genomes for metagenomic binning, comparative biology and taxonomic classification.</title>
        <authorList>
            <person name="Goeker M."/>
        </authorList>
    </citation>
    <scope>NUCLEOTIDE SEQUENCE [LARGE SCALE GENOMIC DNA]</scope>
    <source>
        <strain evidence="1 2">DSM 45480</strain>
    </source>
</reference>
<proteinExistence type="predicted"/>